<dbReference type="GO" id="GO:0016020">
    <property type="term" value="C:membrane"/>
    <property type="evidence" value="ECO:0007669"/>
    <property type="project" value="UniProtKB-SubCell"/>
</dbReference>
<evidence type="ECO:0000256" key="2">
    <source>
        <dbReference type="ARBA" id="ARBA00022448"/>
    </source>
</evidence>
<feature type="transmembrane region" description="Helical" evidence="8">
    <location>
        <begin position="655"/>
        <end position="675"/>
    </location>
</feature>
<feature type="transmembrane region" description="Helical" evidence="8">
    <location>
        <begin position="1107"/>
        <end position="1127"/>
    </location>
</feature>
<feature type="transmembrane region" description="Helical" evidence="8">
    <location>
        <begin position="430"/>
        <end position="447"/>
    </location>
</feature>
<feature type="transmembrane region" description="Helical" evidence="8">
    <location>
        <begin position="453"/>
        <end position="478"/>
    </location>
</feature>
<feature type="transmembrane region" description="Helical" evidence="8">
    <location>
        <begin position="1216"/>
        <end position="1234"/>
    </location>
</feature>
<dbReference type="VEuPathDB" id="FungiDB:KRP22_15057"/>
<dbReference type="HOGENOM" id="CLU_000604_35_3_1"/>
<keyword evidence="11" id="KW-1185">Reference proteome</keyword>
<dbReference type="PROSITE" id="PS50893">
    <property type="entry name" value="ABC_TRANSPORTER_2"/>
    <property type="match status" value="2"/>
</dbReference>
<protein>
    <recommendedName>
        <fullName evidence="9">ABC transporter domain-containing protein</fullName>
    </recommendedName>
</protein>
<dbReference type="SMART" id="SM00382">
    <property type="entry name" value="AAA"/>
    <property type="match status" value="2"/>
</dbReference>
<dbReference type="InParanoid" id="H3GLT8"/>
<dbReference type="GO" id="GO:0005524">
    <property type="term" value="F:ATP binding"/>
    <property type="evidence" value="ECO:0007669"/>
    <property type="project" value="UniProtKB-KW"/>
</dbReference>
<evidence type="ECO:0000259" key="9">
    <source>
        <dbReference type="PROSITE" id="PS50893"/>
    </source>
</evidence>
<keyword evidence="5" id="KW-0067">ATP-binding</keyword>
<keyword evidence="7 8" id="KW-0472">Membrane</keyword>
<evidence type="ECO:0000256" key="8">
    <source>
        <dbReference type="SAM" id="Phobius"/>
    </source>
</evidence>
<feature type="domain" description="ABC transporter" evidence="9">
    <location>
        <begin position="737"/>
        <end position="979"/>
    </location>
</feature>
<proteinExistence type="predicted"/>
<keyword evidence="4" id="KW-0547">Nucleotide-binding</keyword>
<dbReference type="Pfam" id="PF19055">
    <property type="entry name" value="ABC2_membrane_7"/>
    <property type="match status" value="1"/>
</dbReference>
<evidence type="ECO:0000256" key="5">
    <source>
        <dbReference type="ARBA" id="ARBA00022840"/>
    </source>
</evidence>
<dbReference type="InterPro" id="IPR043926">
    <property type="entry name" value="ABCG_dom"/>
</dbReference>
<evidence type="ECO:0000256" key="7">
    <source>
        <dbReference type="ARBA" id="ARBA00023136"/>
    </source>
</evidence>
<sequence>MVAQDLHTEVSSKLEAALGRPLPQLEIRFKNLTLGADMIEADEDDNTELPTIDNYVKKRYGGCCTKKTTARRQILKGISGVFKPGTMTLVLGQPGSGKSALMKVLSGQFPMDKNVVLEGDITYNGTPREEILKRLPQFVSYVAQTDSHFPTLSVRETLAFAHTFSGGGLSKLTGQHLGNELSEVNQTALEIARATDAKYTDVVIQQLGLQSCQDTIVGDNMLRGISGGEKKRVTTGEMGFGHRLVCMMDEISTGLDSAATFDIINTQRTIAQKCHKTVIISLLQPAPEVFALFDNVLLLNDGEVLYHGPRGQAVEHFKSLGFVCPPHRDVADFLVDLSTDEQDKYQVSLRGRQHPRQPSEFSDQFARSGIHIAALTELYTPLDPARLEDMKIFLDPVPEFHQPFWAGTLTLMRRQLMVTVRNKAFLRGKAVLLIFMGLLYSSVFYQFDFEDVQVVMGIIFFSVMFLALVQTPMLPVYFAARGVFYKQRRANFYRTSSYVLSMSVSQIPITLVESLLFGTLVYWVCGFVQTAGAYILFEVLLFLTNLAFSAFFFFISCVTVDVHVAKPLAMVSLLIAILFSGFVVTRTQLPDWLMWIYWIDPISWGLRSLAVSQYRREEFDQCVVSEGGTNYCTKYGMNMGEYYLNFYDIQTERSWIVYGVVFNIATYFLFMSLAYRALEYNRIETPTSLAAPKKKSTVDYVELSTPKAVGDAKPLSTTGEIALAVAAREKNFVPVTVAFQDLWYTVSNPNNKNESTDLLKGISGFALPGKMTALMGAIGAGKTTLLDVIAGRKTGGKARGEILLNGFSATDLVIRRCTGYCEQMDIHADSATIREALTFSAFLRQGSNVSTEKKSESVTECLELLELDSIADRCVRGCSVEQLKRLTIGVELAAQPSVLFLDEPTSGLDARAAKVIMDGVRKVANTGRTILCTIHQPSTEVFMLFDSLLLLKKGGQTVFFGDVGDQCCDLVAYFESFPGVPRLPNGYNPATWMLEVIGAGVDRSVNIDVAFEEVFESSKLKALADQNMSREGVTIPVPGQDQLSFTNKRAASNFTQAYMVLQRFFRMYWRIPTYNWTRVVVYTFMGLLFGLVFVGSRYTSYQDVNSGLGMIFCTTAFLGIVSLNSAVPMTSEERAPFYRECASQTYNSFWYFLGFTLAEIPYVLVSSLLFTVICLPLAGFTDIGDLAFYWLNLSLHVLCQIYLGQLLAFAMPSVEVAALLGVLFNSIFVLFMGFNPPASTIPHSYKWLFDLTPQRYSFMLFTALLFGDCPDDDYAQVVESLQNGTSLEMTQFPSGCQILQNAPQSVGSIPIRAYLDSVFSIRHDDIHHYMLINVIVILVLRFLALIALRFVNYQNK</sequence>
<dbReference type="InterPro" id="IPR027417">
    <property type="entry name" value="P-loop_NTPase"/>
</dbReference>
<dbReference type="Proteomes" id="UP000005238">
    <property type="component" value="Unassembled WGS sequence"/>
</dbReference>
<feature type="transmembrane region" description="Helical" evidence="8">
    <location>
        <begin position="1329"/>
        <end position="1351"/>
    </location>
</feature>
<evidence type="ECO:0000256" key="1">
    <source>
        <dbReference type="ARBA" id="ARBA00004141"/>
    </source>
</evidence>
<feature type="transmembrane region" description="Helical" evidence="8">
    <location>
        <begin position="535"/>
        <end position="555"/>
    </location>
</feature>
<name>H3GLT8_PHYRM</name>
<feature type="transmembrane region" description="Helical" evidence="8">
    <location>
        <begin position="498"/>
        <end position="523"/>
    </location>
</feature>
<feature type="transmembrane region" description="Helical" evidence="8">
    <location>
        <begin position="1187"/>
        <end position="1209"/>
    </location>
</feature>
<reference evidence="10" key="2">
    <citation type="submission" date="2015-06" db="UniProtKB">
        <authorList>
            <consortium name="EnsemblProtists"/>
        </authorList>
    </citation>
    <scope>IDENTIFICATION</scope>
    <source>
        <strain evidence="10">Pr102</strain>
    </source>
</reference>
<dbReference type="FunFam" id="3.40.50.300:FF:000528">
    <property type="entry name" value="ABC transporter G family member 31"/>
    <property type="match status" value="1"/>
</dbReference>
<evidence type="ECO:0000256" key="3">
    <source>
        <dbReference type="ARBA" id="ARBA00022692"/>
    </source>
</evidence>
<keyword evidence="3 8" id="KW-0812">Transmembrane</keyword>
<reference evidence="11" key="1">
    <citation type="journal article" date="2006" name="Science">
        <title>Phytophthora genome sequences uncover evolutionary origins and mechanisms of pathogenesis.</title>
        <authorList>
            <person name="Tyler B.M."/>
            <person name="Tripathy S."/>
            <person name="Zhang X."/>
            <person name="Dehal P."/>
            <person name="Jiang R.H."/>
            <person name="Aerts A."/>
            <person name="Arredondo F.D."/>
            <person name="Baxter L."/>
            <person name="Bensasson D."/>
            <person name="Beynon J.L."/>
            <person name="Chapman J."/>
            <person name="Damasceno C.M."/>
            <person name="Dorrance A.E."/>
            <person name="Dou D."/>
            <person name="Dickerman A.W."/>
            <person name="Dubchak I.L."/>
            <person name="Garbelotto M."/>
            <person name="Gijzen M."/>
            <person name="Gordon S.G."/>
            <person name="Govers F."/>
            <person name="Grunwald N.J."/>
            <person name="Huang W."/>
            <person name="Ivors K.L."/>
            <person name="Jones R.W."/>
            <person name="Kamoun S."/>
            <person name="Krampis K."/>
            <person name="Lamour K.H."/>
            <person name="Lee M.K."/>
            <person name="McDonald W.H."/>
            <person name="Medina M."/>
            <person name="Meijer H.J."/>
            <person name="Nordberg E.K."/>
            <person name="Maclean D.J."/>
            <person name="Ospina-Giraldo M.D."/>
            <person name="Morris P.F."/>
            <person name="Phuntumart V."/>
            <person name="Putnam N.H."/>
            <person name="Rash S."/>
            <person name="Rose J.K."/>
            <person name="Sakihama Y."/>
            <person name="Salamov A.A."/>
            <person name="Savidor A."/>
            <person name="Scheuring C.F."/>
            <person name="Smith B.M."/>
            <person name="Sobral B.W."/>
            <person name="Terry A."/>
            <person name="Torto-Alalibo T.A."/>
            <person name="Win J."/>
            <person name="Xu Z."/>
            <person name="Zhang H."/>
            <person name="Grigoriev I.V."/>
            <person name="Rokhsar D.S."/>
            <person name="Boore J.L."/>
        </authorList>
    </citation>
    <scope>NUCLEOTIDE SEQUENCE [LARGE SCALE GENOMIC DNA]</scope>
    <source>
        <strain evidence="11">Pr102</strain>
    </source>
</reference>
<keyword evidence="6 8" id="KW-1133">Transmembrane helix</keyword>
<evidence type="ECO:0000256" key="6">
    <source>
        <dbReference type="ARBA" id="ARBA00022989"/>
    </source>
</evidence>
<dbReference type="PANTHER" id="PTHR19241">
    <property type="entry name" value="ATP-BINDING CASSETTE TRANSPORTER"/>
    <property type="match status" value="1"/>
</dbReference>
<dbReference type="EnsemblProtists" id="Phyra77390">
    <property type="protein sequence ID" value="Phyra77390"/>
    <property type="gene ID" value="Phyra77390"/>
</dbReference>
<dbReference type="Gene3D" id="3.40.50.300">
    <property type="entry name" value="P-loop containing nucleotide triphosphate hydrolases"/>
    <property type="match status" value="2"/>
</dbReference>
<keyword evidence="2" id="KW-0813">Transport</keyword>
<dbReference type="VEuPathDB" id="FungiDB:KRP23_4033"/>
<evidence type="ECO:0000313" key="10">
    <source>
        <dbReference type="EnsemblProtists" id="Phyra77390"/>
    </source>
</evidence>
<dbReference type="Pfam" id="PF01061">
    <property type="entry name" value="ABC2_membrane"/>
    <property type="match status" value="2"/>
</dbReference>
<dbReference type="InterPro" id="IPR003439">
    <property type="entry name" value="ABC_transporter-like_ATP-bd"/>
</dbReference>
<evidence type="ECO:0000256" key="4">
    <source>
        <dbReference type="ARBA" id="ARBA00022741"/>
    </source>
</evidence>
<dbReference type="FunFam" id="3.40.50.300:FF:000289">
    <property type="entry name" value="ABC transporter G family member 31"/>
    <property type="match status" value="1"/>
</dbReference>
<dbReference type="GO" id="GO:0140359">
    <property type="term" value="F:ABC-type transporter activity"/>
    <property type="evidence" value="ECO:0007669"/>
    <property type="project" value="InterPro"/>
</dbReference>
<dbReference type="SUPFAM" id="SSF52540">
    <property type="entry name" value="P-loop containing nucleoside triphosphate hydrolases"/>
    <property type="match status" value="2"/>
</dbReference>
<dbReference type="OMA" id="LGMIFCT"/>
<comment type="subcellular location">
    <subcellularLocation>
        <location evidence="1">Membrane</location>
        <topology evidence="1">Multi-pass membrane protein</topology>
    </subcellularLocation>
</comment>
<dbReference type="InterPro" id="IPR003593">
    <property type="entry name" value="AAA+_ATPase"/>
</dbReference>
<evidence type="ECO:0000313" key="11">
    <source>
        <dbReference type="Proteomes" id="UP000005238"/>
    </source>
</evidence>
<dbReference type="VEuPathDB" id="FungiDB:KRP23_7767"/>
<feature type="transmembrane region" description="Helical" evidence="8">
    <location>
        <begin position="1076"/>
        <end position="1095"/>
    </location>
</feature>
<dbReference type="EMBL" id="DS566021">
    <property type="status" value="NOT_ANNOTATED_CDS"/>
    <property type="molecule type" value="Genomic_DNA"/>
</dbReference>
<dbReference type="eggNOG" id="KOG0065">
    <property type="taxonomic scope" value="Eukaryota"/>
</dbReference>
<feature type="domain" description="ABC transporter" evidence="9">
    <location>
        <begin position="50"/>
        <end position="326"/>
    </location>
</feature>
<dbReference type="InterPro" id="IPR013525">
    <property type="entry name" value="ABC2_TM"/>
</dbReference>
<feature type="transmembrane region" description="Helical" evidence="8">
    <location>
        <begin position="1148"/>
        <end position="1181"/>
    </location>
</feature>
<dbReference type="Pfam" id="PF00005">
    <property type="entry name" value="ABC_tran"/>
    <property type="match status" value="2"/>
</dbReference>
<feature type="transmembrane region" description="Helical" evidence="8">
    <location>
        <begin position="567"/>
        <end position="585"/>
    </location>
</feature>
<accession>H3GLT8</accession>
<organism evidence="10 11">
    <name type="scientific">Phytophthora ramorum</name>
    <name type="common">Sudden oak death agent</name>
    <dbReference type="NCBI Taxonomy" id="164328"/>
    <lineage>
        <taxon>Eukaryota</taxon>
        <taxon>Sar</taxon>
        <taxon>Stramenopiles</taxon>
        <taxon>Oomycota</taxon>
        <taxon>Peronosporomycetes</taxon>
        <taxon>Peronosporales</taxon>
        <taxon>Peronosporaceae</taxon>
        <taxon>Phytophthora</taxon>
    </lineage>
</organism>
<dbReference type="GO" id="GO:0016887">
    <property type="term" value="F:ATP hydrolysis activity"/>
    <property type="evidence" value="ECO:0007669"/>
    <property type="project" value="InterPro"/>
</dbReference>